<protein>
    <submittedName>
        <fullName evidence="10">MFS transporter</fullName>
    </submittedName>
</protein>
<dbReference type="GO" id="GO:0022857">
    <property type="term" value="F:transmembrane transporter activity"/>
    <property type="evidence" value="ECO:0007669"/>
    <property type="project" value="InterPro"/>
</dbReference>
<evidence type="ECO:0000256" key="5">
    <source>
        <dbReference type="ARBA" id="ARBA00022989"/>
    </source>
</evidence>
<keyword evidence="3" id="KW-1003">Cell membrane</keyword>
<gene>
    <name evidence="10" type="ORF">ABLG96_18050</name>
</gene>
<feature type="compositionally biased region" description="Basic and acidic residues" evidence="7">
    <location>
        <begin position="73"/>
        <end position="90"/>
    </location>
</feature>
<dbReference type="PANTHER" id="PTHR23513">
    <property type="entry name" value="INTEGRAL MEMBRANE EFFLUX PROTEIN-RELATED"/>
    <property type="match status" value="1"/>
</dbReference>
<feature type="compositionally biased region" description="Basic residues" evidence="7">
    <location>
        <begin position="594"/>
        <end position="612"/>
    </location>
</feature>
<feature type="transmembrane region" description="Helical" evidence="8">
    <location>
        <begin position="220"/>
        <end position="241"/>
    </location>
</feature>
<feature type="domain" description="Major facilitator superfamily (MFS) profile" evidence="9">
    <location>
        <begin position="145"/>
        <end position="540"/>
    </location>
</feature>
<dbReference type="AlphaFoldDB" id="A0AAU8DM74"/>
<comment type="subcellular location">
    <subcellularLocation>
        <location evidence="1">Cell membrane</location>
        <topology evidence="1">Multi-pass membrane protein</topology>
    </subcellularLocation>
</comment>
<evidence type="ECO:0000256" key="8">
    <source>
        <dbReference type="SAM" id="Phobius"/>
    </source>
</evidence>
<feature type="compositionally biased region" description="Basic and acidic residues" evidence="7">
    <location>
        <begin position="42"/>
        <end position="61"/>
    </location>
</feature>
<evidence type="ECO:0000256" key="7">
    <source>
        <dbReference type="SAM" id="MobiDB-lite"/>
    </source>
</evidence>
<evidence type="ECO:0000313" key="10">
    <source>
        <dbReference type="EMBL" id="XCG63088.1"/>
    </source>
</evidence>
<proteinExistence type="predicted"/>
<feature type="transmembrane region" description="Helical" evidence="8">
    <location>
        <begin position="363"/>
        <end position="392"/>
    </location>
</feature>
<feature type="transmembrane region" description="Helical" evidence="8">
    <location>
        <begin position="398"/>
        <end position="416"/>
    </location>
</feature>
<dbReference type="InterPro" id="IPR010290">
    <property type="entry name" value="TM_effector"/>
</dbReference>
<dbReference type="GO" id="GO:0005886">
    <property type="term" value="C:plasma membrane"/>
    <property type="evidence" value="ECO:0007669"/>
    <property type="project" value="UniProtKB-SubCell"/>
</dbReference>
<feature type="compositionally biased region" description="Pro residues" evidence="7">
    <location>
        <begin position="100"/>
        <end position="112"/>
    </location>
</feature>
<evidence type="ECO:0000256" key="1">
    <source>
        <dbReference type="ARBA" id="ARBA00004651"/>
    </source>
</evidence>
<keyword evidence="2" id="KW-0813">Transport</keyword>
<dbReference type="SUPFAM" id="SSF103473">
    <property type="entry name" value="MFS general substrate transporter"/>
    <property type="match status" value="1"/>
</dbReference>
<reference evidence="10" key="1">
    <citation type="submission" date="2024-05" db="EMBL/GenBank/DDBJ databases">
        <authorList>
            <person name="Cai S.Y."/>
            <person name="Jin L.M."/>
            <person name="Li H.R."/>
        </authorList>
    </citation>
    <scope>NUCLEOTIDE SEQUENCE</scope>
    <source>
        <strain evidence="10">A5-74</strain>
    </source>
</reference>
<feature type="region of interest" description="Disordered" evidence="7">
    <location>
        <begin position="585"/>
        <end position="612"/>
    </location>
</feature>
<feature type="transmembrane region" description="Helical" evidence="8">
    <location>
        <begin position="188"/>
        <end position="208"/>
    </location>
</feature>
<dbReference type="PROSITE" id="PS50850">
    <property type="entry name" value="MFS"/>
    <property type="match status" value="1"/>
</dbReference>
<keyword evidence="6 8" id="KW-0472">Membrane</keyword>
<sequence length="612" mass="64803">MVRATDPHSASGEDDPLRSDDGGRTGSQSAAAQRKAPTSRARPTDPDRPERPVRPPGRRADAAGQQRTNGRRQSSDERASLQRSDQDPRPPAHPADPSGPSRPPGPPGPPGETPASEPSSAPAVGTDPAIAEAATPQERVARSGTFRSLKIRNYRYYFTGNVVCQTGTWMNRVAQDWLVLQLTDDSPVALGVAAGLQFGPTLLLSLWAGTIADRVDKRRALRWIQVVLGLAGVALGVLAWLGIAEVWHVFLACVVVGTAATFDGPIRQSFVAELVPAAELSNAVSLNSLGFNGARIVGPAVAGVLISLVDTGPVMTISGLSYIAVIIGLTKIDPAALRRSPPVARRKGQTREGLAYVRGRPDLMLVIGLLFVVATFGMNFQVTLAIIARIVFERGADSYGLLSTTIAVGALLGALVSARQQKTPRQRLLIGAAFAFGAIEVVLGLLGSYLILAVLLVPQGMAMLIFINAANAMVQASTVPAMRGRVMGIYSLAFLGGNPFFSPLIGVIAQHFGGGAPLIFGGAVSAVAALVIGFWLWRTTPVTFLMRIGPVPHVHVFNPRSDDDPESHVAESIAESLHRIGGGARRAGRPAVRAARRVQRTGRRVVRRPGRR</sequence>
<feature type="region of interest" description="Disordered" evidence="7">
    <location>
        <begin position="1"/>
        <end position="126"/>
    </location>
</feature>
<dbReference type="InterPro" id="IPR020846">
    <property type="entry name" value="MFS_dom"/>
</dbReference>
<dbReference type="Gene3D" id="1.20.1250.20">
    <property type="entry name" value="MFS general substrate transporter like domains"/>
    <property type="match status" value="1"/>
</dbReference>
<evidence type="ECO:0000256" key="3">
    <source>
        <dbReference type="ARBA" id="ARBA00022475"/>
    </source>
</evidence>
<evidence type="ECO:0000259" key="9">
    <source>
        <dbReference type="PROSITE" id="PS50850"/>
    </source>
</evidence>
<keyword evidence="4 8" id="KW-0812">Transmembrane</keyword>
<organism evidence="10">
    <name type="scientific">Nakamurella sp. A5-74</name>
    <dbReference type="NCBI Taxonomy" id="3158264"/>
    <lineage>
        <taxon>Bacteria</taxon>
        <taxon>Bacillati</taxon>
        <taxon>Actinomycetota</taxon>
        <taxon>Actinomycetes</taxon>
        <taxon>Nakamurellales</taxon>
        <taxon>Nakamurellaceae</taxon>
        <taxon>Nakamurella</taxon>
    </lineage>
</organism>
<dbReference type="CDD" id="cd06173">
    <property type="entry name" value="MFS_MefA_like"/>
    <property type="match status" value="1"/>
</dbReference>
<feature type="transmembrane region" description="Helical" evidence="8">
    <location>
        <begin position="428"/>
        <end position="446"/>
    </location>
</feature>
<keyword evidence="5 8" id="KW-1133">Transmembrane helix</keyword>
<evidence type="ECO:0000256" key="6">
    <source>
        <dbReference type="ARBA" id="ARBA00023136"/>
    </source>
</evidence>
<evidence type="ECO:0000256" key="2">
    <source>
        <dbReference type="ARBA" id="ARBA00022448"/>
    </source>
</evidence>
<feature type="transmembrane region" description="Helical" evidence="8">
    <location>
        <begin position="452"/>
        <end position="474"/>
    </location>
</feature>
<dbReference type="EMBL" id="CP159218">
    <property type="protein sequence ID" value="XCG63088.1"/>
    <property type="molecule type" value="Genomic_DNA"/>
</dbReference>
<dbReference type="RefSeq" id="WP_353648703.1">
    <property type="nucleotide sequence ID" value="NZ_CP159218.1"/>
</dbReference>
<feature type="transmembrane region" description="Helical" evidence="8">
    <location>
        <begin position="486"/>
        <end position="509"/>
    </location>
</feature>
<feature type="transmembrane region" description="Helical" evidence="8">
    <location>
        <begin position="515"/>
        <end position="537"/>
    </location>
</feature>
<evidence type="ECO:0000256" key="4">
    <source>
        <dbReference type="ARBA" id="ARBA00022692"/>
    </source>
</evidence>
<name>A0AAU8DM74_9ACTN</name>
<dbReference type="Pfam" id="PF05977">
    <property type="entry name" value="MFS_3"/>
    <property type="match status" value="1"/>
</dbReference>
<feature type="compositionally biased region" description="Low complexity" evidence="7">
    <location>
        <begin position="113"/>
        <end position="123"/>
    </location>
</feature>
<dbReference type="InterPro" id="IPR036259">
    <property type="entry name" value="MFS_trans_sf"/>
</dbReference>
<accession>A0AAU8DM74</accession>
<dbReference type="PANTHER" id="PTHR23513:SF11">
    <property type="entry name" value="STAPHYLOFERRIN A TRANSPORTER"/>
    <property type="match status" value="1"/>
</dbReference>